<organism evidence="9 10">
    <name type="scientific">Limulus polyphemus</name>
    <name type="common">Atlantic horseshoe crab</name>
    <dbReference type="NCBI Taxonomy" id="6850"/>
    <lineage>
        <taxon>Eukaryota</taxon>
        <taxon>Metazoa</taxon>
        <taxon>Ecdysozoa</taxon>
        <taxon>Arthropoda</taxon>
        <taxon>Chelicerata</taxon>
        <taxon>Merostomata</taxon>
        <taxon>Xiphosura</taxon>
        <taxon>Limulidae</taxon>
        <taxon>Limulus</taxon>
    </lineage>
</organism>
<keyword evidence="4 8" id="KW-1133">Transmembrane helix</keyword>
<evidence type="ECO:0000256" key="4">
    <source>
        <dbReference type="ARBA" id="ARBA00022989"/>
    </source>
</evidence>
<dbReference type="Pfam" id="PF02535">
    <property type="entry name" value="Zip"/>
    <property type="match status" value="1"/>
</dbReference>
<evidence type="ECO:0000256" key="6">
    <source>
        <dbReference type="ARBA" id="ARBA00038485"/>
    </source>
</evidence>
<feature type="transmembrane region" description="Helical" evidence="8">
    <location>
        <begin position="154"/>
        <end position="172"/>
    </location>
</feature>
<feature type="transmembrane region" description="Helical" evidence="8">
    <location>
        <begin position="386"/>
        <end position="406"/>
    </location>
</feature>
<comment type="subcellular location">
    <subcellularLocation>
        <location evidence="1">Membrane</location>
        <topology evidence="1">Multi-pass membrane protein</topology>
    </subcellularLocation>
</comment>
<feature type="compositionally biased region" description="Polar residues" evidence="7">
    <location>
        <begin position="293"/>
        <end position="306"/>
    </location>
</feature>
<feature type="compositionally biased region" description="Basic and acidic residues" evidence="7">
    <location>
        <begin position="31"/>
        <end position="43"/>
    </location>
</feature>
<feature type="region of interest" description="Disordered" evidence="7">
    <location>
        <begin position="31"/>
        <end position="60"/>
    </location>
</feature>
<dbReference type="PANTHER" id="PTHR16950:SF25">
    <property type="entry name" value="ZINC TRANSPORTER SLC39A7"/>
    <property type="match status" value="1"/>
</dbReference>
<comment type="similarity">
    <text evidence="6">Belongs to the ZIP transporter (TC 2.A.5) family. KE4/Catsup subfamily.</text>
</comment>
<dbReference type="InterPro" id="IPR003689">
    <property type="entry name" value="ZIP"/>
</dbReference>
<evidence type="ECO:0000313" key="10">
    <source>
        <dbReference type="RefSeq" id="XP_013786533.1"/>
    </source>
</evidence>
<evidence type="ECO:0000256" key="3">
    <source>
        <dbReference type="ARBA" id="ARBA00022692"/>
    </source>
</evidence>
<keyword evidence="9" id="KW-1185">Reference proteome</keyword>
<gene>
    <name evidence="10" type="primary">LOC106470519</name>
</gene>
<accession>A0ABM1BQ65</accession>
<sequence length="463" mass="51033">MTYVTTLYVLLFVVYFFESNFVVCHTHDHDVPGHSHTHSEEAPSFKYSRQANEPNPISHMNANQHIHEDHHGHKHSHHHHHVNKENVYATLDKETKEWHIETKSSPQLKLEPKHTAKLWFEAIGSTFLISVAPFLILIFIPVDNSVEHKPLLKILLSFASGGLLGDAFLHLIPHALMPHDYSVSSSGESHFHSHGSSDTNLGSETHSHDLSVGLWVLAGIVAFLMVEKFVRIVKGGHTHSHSIINKETLHSHKEIECNDMDKKKEDDDSENTNCGGNDDGSLKHDQKSKEGKISTNDTNKAVSLSDKQGELSDGDVKVAGYLNLAADFTHNFTDGLAIGASYLAGRNIGIVTTITILFHEVPHEIGDFAILIQSGCSKKKAMMLQLVTAAGALTGTLCSLIAEGAGEEASTWILPFTAGGFIYIATVSVIPEILEDTKFWQSVKEIIALLVGVFMMVVIAQFE</sequence>
<feature type="transmembrane region" description="Helical" evidence="8">
    <location>
        <begin position="446"/>
        <end position="462"/>
    </location>
</feature>
<dbReference type="PANTHER" id="PTHR16950">
    <property type="entry name" value="ZINC TRANSPORTER SLC39A7 HISTIDINE-RICH MEMBRANE PROTEIN KE4"/>
    <property type="match status" value="1"/>
</dbReference>
<evidence type="ECO:0000256" key="7">
    <source>
        <dbReference type="SAM" id="MobiDB-lite"/>
    </source>
</evidence>
<dbReference type="Proteomes" id="UP000694941">
    <property type="component" value="Unplaced"/>
</dbReference>
<evidence type="ECO:0000256" key="1">
    <source>
        <dbReference type="ARBA" id="ARBA00004141"/>
    </source>
</evidence>
<keyword evidence="3 8" id="KW-0812">Transmembrane</keyword>
<evidence type="ECO:0000256" key="5">
    <source>
        <dbReference type="ARBA" id="ARBA00023136"/>
    </source>
</evidence>
<evidence type="ECO:0000256" key="2">
    <source>
        <dbReference type="ARBA" id="ARBA00022448"/>
    </source>
</evidence>
<evidence type="ECO:0000256" key="8">
    <source>
        <dbReference type="SAM" id="Phobius"/>
    </source>
</evidence>
<feature type="transmembrane region" description="Helical" evidence="8">
    <location>
        <begin position="412"/>
        <end position="434"/>
    </location>
</feature>
<dbReference type="RefSeq" id="XP_013786533.1">
    <property type="nucleotide sequence ID" value="XM_013931079.2"/>
</dbReference>
<feature type="compositionally biased region" description="Polar residues" evidence="7">
    <location>
        <begin position="47"/>
        <end position="60"/>
    </location>
</feature>
<feature type="transmembrane region" description="Helical" evidence="8">
    <location>
        <begin position="118"/>
        <end position="142"/>
    </location>
</feature>
<name>A0ABM1BQ65_LIMPO</name>
<dbReference type="GeneID" id="106470519"/>
<feature type="region of interest" description="Disordered" evidence="7">
    <location>
        <begin position="261"/>
        <end position="306"/>
    </location>
</feature>
<feature type="transmembrane region" description="Helical" evidence="8">
    <location>
        <begin position="212"/>
        <end position="230"/>
    </location>
</feature>
<keyword evidence="5 8" id="KW-0472">Membrane</keyword>
<evidence type="ECO:0000313" key="9">
    <source>
        <dbReference type="Proteomes" id="UP000694941"/>
    </source>
</evidence>
<reference evidence="10" key="1">
    <citation type="submission" date="2025-08" db="UniProtKB">
        <authorList>
            <consortium name="RefSeq"/>
        </authorList>
    </citation>
    <scope>IDENTIFICATION</scope>
    <source>
        <tissue evidence="10">Muscle</tissue>
    </source>
</reference>
<feature type="compositionally biased region" description="Basic and acidic residues" evidence="7">
    <location>
        <begin position="280"/>
        <end position="292"/>
    </location>
</feature>
<keyword evidence="2" id="KW-0813">Transport</keyword>
<proteinExistence type="inferred from homology"/>
<protein>
    <submittedName>
        <fullName evidence="10">Protein catecholamines up-like</fullName>
    </submittedName>
</protein>